<protein>
    <submittedName>
        <fullName evidence="2">Uncharacterized protein</fullName>
    </submittedName>
</protein>
<comment type="caution">
    <text evidence="2">The sequence shown here is derived from an EMBL/GenBank/DDBJ whole genome shotgun (WGS) entry which is preliminary data.</text>
</comment>
<organism evidence="2 3">
    <name type="scientific">Fusarium agapanthi</name>
    <dbReference type="NCBI Taxonomy" id="1803897"/>
    <lineage>
        <taxon>Eukaryota</taxon>
        <taxon>Fungi</taxon>
        <taxon>Dikarya</taxon>
        <taxon>Ascomycota</taxon>
        <taxon>Pezizomycotina</taxon>
        <taxon>Sordariomycetes</taxon>
        <taxon>Hypocreomycetidae</taxon>
        <taxon>Hypocreales</taxon>
        <taxon>Nectriaceae</taxon>
        <taxon>Fusarium</taxon>
        <taxon>Fusarium fujikuroi species complex</taxon>
    </lineage>
</organism>
<dbReference type="EMBL" id="LUFC02000813">
    <property type="protein sequence ID" value="KAF4494091.1"/>
    <property type="molecule type" value="Genomic_DNA"/>
</dbReference>
<keyword evidence="3" id="KW-1185">Reference proteome</keyword>
<evidence type="ECO:0000313" key="3">
    <source>
        <dbReference type="Proteomes" id="UP000737391"/>
    </source>
</evidence>
<evidence type="ECO:0000313" key="2">
    <source>
        <dbReference type="EMBL" id="KAF4494091.1"/>
    </source>
</evidence>
<name>A0A9P5E483_9HYPO</name>
<dbReference type="AlphaFoldDB" id="A0A9P5E483"/>
<gene>
    <name evidence="2" type="ORF">FAGAP_9784</name>
</gene>
<dbReference type="Proteomes" id="UP000737391">
    <property type="component" value="Unassembled WGS sequence"/>
</dbReference>
<evidence type="ECO:0000256" key="1">
    <source>
        <dbReference type="SAM" id="MobiDB-lite"/>
    </source>
</evidence>
<accession>A0A9P5E483</accession>
<proteinExistence type="predicted"/>
<feature type="region of interest" description="Disordered" evidence="1">
    <location>
        <begin position="68"/>
        <end position="105"/>
    </location>
</feature>
<sequence length="120" mass="13357">MDEERYDYHYQGMVAYIGEMLGTDMSHVIAEYEALPPGVLPEPVSLPDLATWWNGNAFVPFTDSYFEEVDGQSPGNEGDSAVKVEPASPDTLAAPESPRSPYLYDIPPFRRSQTLLQSIL</sequence>
<reference evidence="2" key="1">
    <citation type="submission" date="2020-01" db="EMBL/GenBank/DDBJ databases">
        <title>Identification and distribution of gene clusters putatively required for synthesis of sphingolipid metabolism inhibitors in phylogenetically diverse species of the filamentous fungus Fusarium.</title>
        <authorList>
            <person name="Kim H.-S."/>
            <person name="Busman M."/>
            <person name="Brown D.W."/>
            <person name="Divon H."/>
            <person name="Uhlig S."/>
            <person name="Proctor R.H."/>
        </authorList>
    </citation>
    <scope>NUCLEOTIDE SEQUENCE</scope>
    <source>
        <strain evidence="2">NRRL 31653</strain>
    </source>
</reference>
<dbReference type="OrthoDB" id="5067832at2759"/>